<comment type="caution">
    <text evidence="2">The sequence shown here is derived from an EMBL/GenBank/DDBJ whole genome shotgun (WGS) entry which is preliminary data.</text>
</comment>
<protein>
    <submittedName>
        <fullName evidence="2">Class F sortase</fullName>
    </submittedName>
</protein>
<accession>A0A7Y7M0W0</accession>
<reference evidence="2 3" key="1">
    <citation type="submission" date="2020-02" db="EMBL/GenBank/DDBJ databases">
        <title>Genome sequence of strain AETb3-4.</title>
        <authorList>
            <person name="Gao J."/>
            <person name="Zhang X."/>
        </authorList>
    </citation>
    <scope>NUCLEOTIDE SEQUENCE [LARGE SCALE GENOMIC DNA]</scope>
    <source>
        <strain evidence="2 3">AETb3-4</strain>
    </source>
</reference>
<evidence type="ECO:0000313" key="2">
    <source>
        <dbReference type="EMBL" id="NVM96444.1"/>
    </source>
</evidence>
<dbReference type="InterPro" id="IPR005754">
    <property type="entry name" value="Sortase"/>
</dbReference>
<dbReference type="GO" id="GO:0016787">
    <property type="term" value="F:hydrolase activity"/>
    <property type="evidence" value="ECO:0007669"/>
    <property type="project" value="UniProtKB-KW"/>
</dbReference>
<keyword evidence="3" id="KW-1185">Reference proteome</keyword>
<evidence type="ECO:0000256" key="1">
    <source>
        <dbReference type="ARBA" id="ARBA00022801"/>
    </source>
</evidence>
<name>A0A7Y7M0W0_9MICC</name>
<dbReference type="EMBL" id="JAAMFM010000031">
    <property type="protein sequence ID" value="NVM96444.1"/>
    <property type="molecule type" value="Genomic_DNA"/>
</dbReference>
<dbReference type="SUPFAM" id="SSF63817">
    <property type="entry name" value="Sortase"/>
    <property type="match status" value="1"/>
</dbReference>
<dbReference type="CDD" id="cd05829">
    <property type="entry name" value="Sortase_F"/>
    <property type="match status" value="1"/>
</dbReference>
<dbReference type="Proteomes" id="UP000543556">
    <property type="component" value="Unassembled WGS sequence"/>
</dbReference>
<dbReference type="AlphaFoldDB" id="A0A7Y7M0W0"/>
<dbReference type="InterPro" id="IPR023365">
    <property type="entry name" value="Sortase_dom-sf"/>
</dbReference>
<proteinExistence type="predicted"/>
<evidence type="ECO:0000313" key="3">
    <source>
        <dbReference type="Proteomes" id="UP000543556"/>
    </source>
</evidence>
<sequence length="116" mass="12723">MDPPETQDAYWLTNYGRPGVGSTDTTFLIGHRWVGQDAPFNRIGNIAKLGDRLTLRTQNAVLSFTVSMVTTLDKATLNTAPIWKAVPGRVVMITCDLHDPWGKNTVITADPTSPKP</sequence>
<dbReference type="Gene3D" id="2.40.260.10">
    <property type="entry name" value="Sortase"/>
    <property type="match status" value="1"/>
</dbReference>
<organism evidence="2 3">
    <name type="scientific">Arthrobacter wenxiniae</name>
    <dbReference type="NCBI Taxonomy" id="2713570"/>
    <lineage>
        <taxon>Bacteria</taxon>
        <taxon>Bacillati</taxon>
        <taxon>Actinomycetota</taxon>
        <taxon>Actinomycetes</taxon>
        <taxon>Micrococcales</taxon>
        <taxon>Micrococcaceae</taxon>
        <taxon>Arthrobacter</taxon>
    </lineage>
</organism>
<dbReference type="Pfam" id="PF04203">
    <property type="entry name" value="Sortase"/>
    <property type="match status" value="1"/>
</dbReference>
<gene>
    <name evidence="2" type="ORF">G6034_16330</name>
</gene>
<dbReference type="InterPro" id="IPR042001">
    <property type="entry name" value="Sortase_F"/>
</dbReference>
<keyword evidence="1" id="KW-0378">Hydrolase</keyword>
<dbReference type="RefSeq" id="WP_176636163.1">
    <property type="nucleotide sequence ID" value="NZ_JAAMFM010000031.1"/>
</dbReference>